<dbReference type="AlphaFoldDB" id="G9NED2"/>
<evidence type="ECO:0000313" key="2">
    <source>
        <dbReference type="Proteomes" id="UP000005426"/>
    </source>
</evidence>
<dbReference type="EMBL" id="ABDG02000011">
    <property type="protein sequence ID" value="EHK51038.1"/>
    <property type="molecule type" value="Genomic_DNA"/>
</dbReference>
<sequence>MPCYSVPGQAITKAGHGCPSASSLLFIPAARNLFAFQVFIGLPRFPSRSIHVGGIVAGAPVCQSCLESSISNHPRLYLPLTQPNSIDAISLAAGPVTCKCWRARTRMGEMPEPKRGRRRSGGVIKGIHCTGYRSSVRSWPSSDCVGSVASTYPWLHAWR</sequence>
<evidence type="ECO:0000313" key="1">
    <source>
        <dbReference type="EMBL" id="EHK51038.1"/>
    </source>
</evidence>
<proteinExistence type="predicted"/>
<organism evidence="1 2">
    <name type="scientific">Hypocrea atroviridis (strain ATCC 20476 / IMI 206040)</name>
    <name type="common">Trichoderma atroviride</name>
    <dbReference type="NCBI Taxonomy" id="452589"/>
    <lineage>
        <taxon>Eukaryota</taxon>
        <taxon>Fungi</taxon>
        <taxon>Dikarya</taxon>
        <taxon>Ascomycota</taxon>
        <taxon>Pezizomycotina</taxon>
        <taxon>Sordariomycetes</taxon>
        <taxon>Hypocreomycetidae</taxon>
        <taxon>Hypocreales</taxon>
        <taxon>Hypocreaceae</taxon>
        <taxon>Trichoderma</taxon>
    </lineage>
</organism>
<keyword evidence="2" id="KW-1185">Reference proteome</keyword>
<dbReference type="HOGENOM" id="CLU_1661004_0_0_1"/>
<protein>
    <submittedName>
        <fullName evidence="1">Uncharacterized protein</fullName>
    </submittedName>
</protein>
<name>G9NED2_HYPAI</name>
<dbReference type="Proteomes" id="UP000005426">
    <property type="component" value="Unassembled WGS sequence"/>
</dbReference>
<accession>G9NED2</accession>
<reference evidence="1 2" key="1">
    <citation type="journal article" date="2011" name="Genome Biol.">
        <title>Comparative genome sequence analysis underscores mycoparasitism as the ancestral life style of Trichoderma.</title>
        <authorList>
            <person name="Kubicek C.P."/>
            <person name="Herrera-Estrella A."/>
            <person name="Seidl-Seiboth V."/>
            <person name="Martinez D.A."/>
            <person name="Druzhinina I.S."/>
            <person name="Thon M."/>
            <person name="Zeilinger S."/>
            <person name="Casas-Flores S."/>
            <person name="Horwitz B.A."/>
            <person name="Mukherjee P.K."/>
            <person name="Mukherjee M."/>
            <person name="Kredics L."/>
            <person name="Alcaraz L.D."/>
            <person name="Aerts A."/>
            <person name="Antal Z."/>
            <person name="Atanasova L."/>
            <person name="Cervantes-Badillo M.G."/>
            <person name="Challacombe J."/>
            <person name="Chertkov O."/>
            <person name="McCluskey K."/>
            <person name="Coulpier F."/>
            <person name="Deshpande N."/>
            <person name="von Doehren H."/>
            <person name="Ebbole D.J."/>
            <person name="Esquivel-Naranjo E.U."/>
            <person name="Fekete E."/>
            <person name="Flipphi M."/>
            <person name="Glaser F."/>
            <person name="Gomez-Rodriguez E.Y."/>
            <person name="Gruber S."/>
            <person name="Han C."/>
            <person name="Henrissat B."/>
            <person name="Hermosa R."/>
            <person name="Hernandez-Onate M."/>
            <person name="Karaffa L."/>
            <person name="Kosti I."/>
            <person name="Le Crom S."/>
            <person name="Lindquist E."/>
            <person name="Lucas S."/>
            <person name="Luebeck M."/>
            <person name="Luebeck P.S."/>
            <person name="Margeot A."/>
            <person name="Metz B."/>
            <person name="Misra M."/>
            <person name="Nevalainen H."/>
            <person name="Omann M."/>
            <person name="Packer N."/>
            <person name="Perrone G."/>
            <person name="Uresti-Rivera E.E."/>
            <person name="Salamov A."/>
            <person name="Schmoll M."/>
            <person name="Seiboth B."/>
            <person name="Shapiro H."/>
            <person name="Sukno S."/>
            <person name="Tamayo-Ramos J.A."/>
            <person name="Tisch D."/>
            <person name="Wiest A."/>
            <person name="Wilkinson H.H."/>
            <person name="Zhang M."/>
            <person name="Coutinho P.M."/>
            <person name="Kenerley C.M."/>
            <person name="Monte E."/>
            <person name="Baker S.E."/>
            <person name="Grigoriev I.V."/>
        </authorList>
    </citation>
    <scope>NUCLEOTIDE SEQUENCE [LARGE SCALE GENOMIC DNA]</scope>
    <source>
        <strain evidence="2">ATCC 20476 / IMI 206040</strain>
    </source>
</reference>
<gene>
    <name evidence="1" type="ORF">TRIATDRAFT_296858</name>
</gene>
<comment type="caution">
    <text evidence="1">The sequence shown here is derived from an EMBL/GenBank/DDBJ whole genome shotgun (WGS) entry which is preliminary data.</text>
</comment>